<keyword evidence="1" id="KW-1133">Transmembrane helix</keyword>
<organism evidence="2 3">
    <name type="scientific">Bizionia algoritergicola</name>
    <dbReference type="NCBI Taxonomy" id="291187"/>
    <lineage>
        <taxon>Bacteria</taxon>
        <taxon>Pseudomonadati</taxon>
        <taxon>Bacteroidota</taxon>
        <taxon>Flavobacteriia</taxon>
        <taxon>Flavobacteriales</taxon>
        <taxon>Flavobacteriaceae</taxon>
        <taxon>Bizionia</taxon>
    </lineage>
</organism>
<name>A0A5D0QZP0_9FLAO</name>
<gene>
    <name evidence="2" type="ORF">ES675_00935</name>
</gene>
<accession>A0A5D0QZP0</accession>
<evidence type="ECO:0000313" key="3">
    <source>
        <dbReference type="Proteomes" id="UP000324358"/>
    </source>
</evidence>
<comment type="caution">
    <text evidence="2">The sequence shown here is derived from an EMBL/GenBank/DDBJ whole genome shotgun (WGS) entry which is preliminary data.</text>
</comment>
<dbReference type="RefSeq" id="WP_066250599.1">
    <property type="nucleotide sequence ID" value="NZ_VSKL01000001.1"/>
</dbReference>
<reference evidence="2 3" key="1">
    <citation type="submission" date="2019-08" db="EMBL/GenBank/DDBJ databases">
        <title>Genomes of Antarctic Bizionia species.</title>
        <authorList>
            <person name="Bowman J.P."/>
        </authorList>
    </citation>
    <scope>NUCLEOTIDE SEQUENCE [LARGE SCALE GENOMIC DNA]</scope>
    <source>
        <strain evidence="2 3">APA-1</strain>
    </source>
</reference>
<feature type="transmembrane region" description="Helical" evidence="1">
    <location>
        <begin position="6"/>
        <end position="23"/>
    </location>
</feature>
<dbReference type="Proteomes" id="UP000324358">
    <property type="component" value="Unassembled WGS sequence"/>
</dbReference>
<proteinExistence type="predicted"/>
<dbReference type="InterPro" id="IPR025324">
    <property type="entry name" value="DUF4230"/>
</dbReference>
<keyword evidence="3" id="KW-1185">Reference proteome</keyword>
<keyword evidence="1" id="KW-0472">Membrane</keyword>
<keyword evidence="1" id="KW-0812">Transmembrane</keyword>
<dbReference type="Pfam" id="PF14014">
    <property type="entry name" value="DUF4230"/>
    <property type="match status" value="1"/>
</dbReference>
<evidence type="ECO:0000313" key="2">
    <source>
        <dbReference type="EMBL" id="TYB74733.1"/>
    </source>
</evidence>
<evidence type="ECO:0000256" key="1">
    <source>
        <dbReference type="SAM" id="Phobius"/>
    </source>
</evidence>
<dbReference type="OrthoDB" id="669131at2"/>
<protein>
    <submittedName>
        <fullName evidence="2">DUF4230 domain-containing protein</fullName>
    </submittedName>
</protein>
<dbReference type="EMBL" id="VSKL01000001">
    <property type="protein sequence ID" value="TYB74733.1"/>
    <property type="molecule type" value="Genomic_DNA"/>
</dbReference>
<dbReference type="AlphaFoldDB" id="A0A5D0QZP0"/>
<sequence length="207" mass="23558">MDILFGLIVGIIIALIAVFYFRSQQVKQQTNTQSVILLDKIKMVCKFISVEGDFAEIYHYENVKERFLSLVSGRKKALVVINAKAHVGFDFSKVKLEANTATKTIILKHFPKPEILSIETNLDYYDKKEGMFNRFQASDLTGLQAEAKKHILDKIPESGLFKLAQREAVEAISLIENLVMTIGWKIDYSAIELPDIEDSKETKELKK</sequence>